<dbReference type="PROSITE" id="PS51155">
    <property type="entry name" value="CHIT_BIND_RR_2"/>
    <property type="match status" value="1"/>
</dbReference>
<reference evidence="3 4" key="1">
    <citation type="journal article" date="2019" name="Sci. Rep.">
        <title>Orb-weaving spider Araneus ventricosus genome elucidates the spidroin gene catalogue.</title>
        <authorList>
            <person name="Kono N."/>
            <person name="Nakamura H."/>
            <person name="Ohtoshi R."/>
            <person name="Moran D.A.P."/>
            <person name="Shinohara A."/>
            <person name="Yoshida Y."/>
            <person name="Fujiwara M."/>
            <person name="Mori M."/>
            <person name="Tomita M."/>
            <person name="Arakawa K."/>
        </authorList>
    </citation>
    <scope>NUCLEOTIDE SEQUENCE [LARGE SCALE GENOMIC DNA]</scope>
</reference>
<keyword evidence="4" id="KW-1185">Reference proteome</keyword>
<gene>
    <name evidence="3" type="ORF">AVEN_213749_1</name>
</gene>
<dbReference type="AlphaFoldDB" id="A0A4Y2EII6"/>
<accession>A0A4Y2EII6</accession>
<evidence type="ECO:0000313" key="3">
    <source>
        <dbReference type="EMBL" id="GBM27888.1"/>
    </source>
</evidence>
<dbReference type="InterPro" id="IPR000618">
    <property type="entry name" value="Insect_cuticle"/>
</dbReference>
<dbReference type="GO" id="GO:0042302">
    <property type="term" value="F:structural constituent of cuticle"/>
    <property type="evidence" value="ECO:0007669"/>
    <property type="project" value="UniProtKB-UniRule"/>
</dbReference>
<dbReference type="Proteomes" id="UP000499080">
    <property type="component" value="Unassembled WGS sequence"/>
</dbReference>
<name>A0A4Y2EII6_ARAVE</name>
<keyword evidence="1" id="KW-0193">Cuticle</keyword>
<dbReference type="EMBL" id="BGPR01092626">
    <property type="protein sequence ID" value="GBM27888.1"/>
    <property type="molecule type" value="Genomic_DNA"/>
</dbReference>
<feature type="region of interest" description="Disordered" evidence="2">
    <location>
        <begin position="32"/>
        <end position="70"/>
    </location>
</feature>
<evidence type="ECO:0008006" key="5">
    <source>
        <dbReference type="Google" id="ProtNLM"/>
    </source>
</evidence>
<evidence type="ECO:0000313" key="4">
    <source>
        <dbReference type="Proteomes" id="UP000499080"/>
    </source>
</evidence>
<organism evidence="3 4">
    <name type="scientific">Araneus ventricosus</name>
    <name type="common">Orbweaver spider</name>
    <name type="synonym">Epeira ventricosa</name>
    <dbReference type="NCBI Taxonomy" id="182803"/>
    <lineage>
        <taxon>Eukaryota</taxon>
        <taxon>Metazoa</taxon>
        <taxon>Ecdysozoa</taxon>
        <taxon>Arthropoda</taxon>
        <taxon>Chelicerata</taxon>
        <taxon>Arachnida</taxon>
        <taxon>Araneae</taxon>
        <taxon>Araneomorphae</taxon>
        <taxon>Entelegynae</taxon>
        <taxon>Araneoidea</taxon>
        <taxon>Araneidae</taxon>
        <taxon>Araneus</taxon>
    </lineage>
</organism>
<sequence length="139" mass="15383">MERREPYTIADIDGRARRVDYAGDALGFRRATVKTNEPELPPAPQPPPSSLFSPTPDPSPQSSNHVAPLLPPLSDTLPPLHWLLPFWLAAPVAYGGVIDTEPPSLPPCSLRWSHRTRSRLRIELLWTGYGLGYGKSSIH</sequence>
<proteinExistence type="predicted"/>
<protein>
    <recommendedName>
        <fullName evidence="5">Adult-specific rigid cuticular protein 15.7</fullName>
    </recommendedName>
</protein>
<evidence type="ECO:0000256" key="1">
    <source>
        <dbReference type="PROSITE-ProRule" id="PRU00497"/>
    </source>
</evidence>
<feature type="compositionally biased region" description="Pro residues" evidence="2">
    <location>
        <begin position="39"/>
        <end position="59"/>
    </location>
</feature>
<comment type="caution">
    <text evidence="3">The sequence shown here is derived from an EMBL/GenBank/DDBJ whole genome shotgun (WGS) entry which is preliminary data.</text>
</comment>
<evidence type="ECO:0000256" key="2">
    <source>
        <dbReference type="SAM" id="MobiDB-lite"/>
    </source>
</evidence>